<keyword evidence="3" id="KW-0808">Transferase</keyword>
<keyword evidence="1" id="KW-0472">Membrane</keyword>
<feature type="domain" description="Acyltransferase 3" evidence="2">
    <location>
        <begin position="7"/>
        <end position="296"/>
    </location>
</feature>
<organism evidence="3">
    <name type="scientific">Paraprevotella clara</name>
    <dbReference type="NCBI Taxonomy" id="454154"/>
    <lineage>
        <taxon>Bacteria</taxon>
        <taxon>Pseudomonadati</taxon>
        <taxon>Bacteroidota</taxon>
        <taxon>Bacteroidia</taxon>
        <taxon>Bacteroidales</taxon>
        <taxon>Prevotellaceae</taxon>
        <taxon>Paraprevotella</taxon>
    </lineage>
</organism>
<keyword evidence="1" id="KW-1133">Transmembrane helix</keyword>
<dbReference type="InterPro" id="IPR002656">
    <property type="entry name" value="Acyl_transf_3_dom"/>
</dbReference>
<dbReference type="PANTHER" id="PTHR37312">
    <property type="entry name" value="MEMBRANE-BOUND ACYLTRANSFERASE YKRP-RELATED"/>
    <property type="match status" value="1"/>
</dbReference>
<feature type="transmembrane region" description="Helical" evidence="1">
    <location>
        <begin position="30"/>
        <end position="48"/>
    </location>
</feature>
<proteinExistence type="predicted"/>
<feature type="transmembrane region" description="Helical" evidence="1">
    <location>
        <begin position="7"/>
        <end position="24"/>
    </location>
</feature>
<dbReference type="InterPro" id="IPR052734">
    <property type="entry name" value="Nod_factor_acetyltransferase"/>
</dbReference>
<evidence type="ECO:0000256" key="1">
    <source>
        <dbReference type="SAM" id="Phobius"/>
    </source>
</evidence>
<keyword evidence="3" id="KW-0012">Acyltransferase</keyword>
<feature type="transmembrane region" description="Helical" evidence="1">
    <location>
        <begin position="271"/>
        <end position="295"/>
    </location>
</feature>
<dbReference type="GO" id="GO:0016747">
    <property type="term" value="F:acyltransferase activity, transferring groups other than amino-acyl groups"/>
    <property type="evidence" value="ECO:0007669"/>
    <property type="project" value="InterPro"/>
</dbReference>
<dbReference type="EMBL" id="CACRUT010000008">
    <property type="protein sequence ID" value="VYT87073.1"/>
    <property type="molecule type" value="Genomic_DNA"/>
</dbReference>
<feature type="transmembrane region" description="Helical" evidence="1">
    <location>
        <begin position="210"/>
        <end position="231"/>
    </location>
</feature>
<feature type="transmembrane region" description="Helical" evidence="1">
    <location>
        <begin position="130"/>
        <end position="148"/>
    </location>
</feature>
<protein>
    <submittedName>
        <fullName evidence="3">Acyltransferase family protein</fullName>
    </submittedName>
</protein>
<accession>A0A6N3A8K5</accession>
<name>A0A6N3A8K5_9BACT</name>
<feature type="transmembrane region" description="Helical" evidence="1">
    <location>
        <begin position="155"/>
        <end position="172"/>
    </location>
</feature>
<dbReference type="AlphaFoldDB" id="A0A6N3A8K5"/>
<keyword evidence="1" id="KW-0812">Transmembrane</keyword>
<evidence type="ECO:0000259" key="2">
    <source>
        <dbReference type="Pfam" id="PF01757"/>
    </source>
</evidence>
<evidence type="ECO:0000313" key="3">
    <source>
        <dbReference type="EMBL" id="VYT87073.1"/>
    </source>
</evidence>
<feature type="transmembrane region" description="Helical" evidence="1">
    <location>
        <begin position="315"/>
        <end position="335"/>
    </location>
</feature>
<dbReference type="RefSeq" id="WP_412990804.1">
    <property type="nucleotide sequence ID" value="NZ_CACRUT010000008.1"/>
</dbReference>
<dbReference type="Pfam" id="PF01757">
    <property type="entry name" value="Acyl_transf_3"/>
    <property type="match status" value="1"/>
</dbReference>
<reference evidence="3" key="1">
    <citation type="submission" date="2019-11" db="EMBL/GenBank/DDBJ databases">
        <authorList>
            <person name="Feng L."/>
        </authorList>
    </citation>
    <scope>NUCLEOTIDE SEQUENCE</scope>
    <source>
        <strain evidence="3">PclaraLFYP37</strain>
    </source>
</reference>
<dbReference type="PANTHER" id="PTHR37312:SF1">
    <property type="entry name" value="MEMBRANE-BOUND ACYLTRANSFERASE YKRP-RELATED"/>
    <property type="match status" value="1"/>
</dbReference>
<sequence length="348" mass="40333">MRDDKVTIAKGIGILLMVAAHAGIPDVISRFIVMFHMPLFFFMSGYCFKEKYPPPRVVIFINKRIKGLYVPFVKWSLMFLLFHNVFYYLNIYNDEYGFRGEVSYLYTWKEYAVRCVRIIFGLHGQEQLLGGYWFLPQLLYASIIGFFTIKYVRNFYVGTAIMLGLAIVASFFNLRIPFLRIGSLTFFSTVFFMTGFLYKKKYDNWNKGYLSVLFVIIVAAGSVLCYTSMLSFTTDKILPYAVCAICGTVMTLNISYYIATKEGWIKKMLIYVGNNTLTVLTWHFLCFKIVSLIIIKCYDLSIEQLAYFPIIPQYASCWIAYFVVGAGVPLTVLALQQKYVSKKQYKDY</sequence>
<gene>
    <name evidence="3" type="ORF">PCLFYP37_01343</name>
</gene>
<feature type="transmembrane region" description="Helical" evidence="1">
    <location>
        <begin position="178"/>
        <end position="198"/>
    </location>
</feature>
<feature type="transmembrane region" description="Helical" evidence="1">
    <location>
        <begin position="237"/>
        <end position="259"/>
    </location>
</feature>
<feature type="transmembrane region" description="Helical" evidence="1">
    <location>
        <begin position="68"/>
        <end position="89"/>
    </location>
</feature>